<organism evidence="7 8">
    <name type="scientific">Natranaerovirga hydrolytica</name>
    <dbReference type="NCBI Taxonomy" id="680378"/>
    <lineage>
        <taxon>Bacteria</taxon>
        <taxon>Bacillati</taxon>
        <taxon>Bacillota</taxon>
        <taxon>Clostridia</taxon>
        <taxon>Lachnospirales</taxon>
        <taxon>Natranaerovirgaceae</taxon>
        <taxon>Natranaerovirga</taxon>
    </lineage>
</organism>
<evidence type="ECO:0000256" key="4">
    <source>
        <dbReference type="ARBA" id="ARBA00022777"/>
    </source>
</evidence>
<comment type="caution">
    <text evidence="7">The sequence shown here is derived from an EMBL/GenBank/DDBJ whole genome shotgun (WGS) entry which is preliminary data.</text>
</comment>
<feature type="transmembrane region" description="Helical" evidence="5">
    <location>
        <begin position="12"/>
        <end position="36"/>
    </location>
</feature>
<feature type="transmembrane region" description="Helical" evidence="5">
    <location>
        <begin position="186"/>
        <end position="211"/>
    </location>
</feature>
<comment type="subcellular location">
    <subcellularLocation>
        <location evidence="1">Membrane</location>
    </subcellularLocation>
</comment>
<dbReference type="InterPro" id="IPR010559">
    <property type="entry name" value="Sig_transdc_His_kin_internal"/>
</dbReference>
<dbReference type="AlphaFoldDB" id="A0A4R1N6E7"/>
<evidence type="ECO:0000256" key="5">
    <source>
        <dbReference type="SAM" id="Phobius"/>
    </source>
</evidence>
<protein>
    <submittedName>
        <fullName evidence="7">Histidine kinase/DNA gyrase B/HSP90-like ATPase</fullName>
    </submittedName>
</protein>
<dbReference type="SUPFAM" id="SSF55874">
    <property type="entry name" value="ATPase domain of HSP90 chaperone/DNA topoisomerase II/histidine kinase"/>
    <property type="match status" value="1"/>
</dbReference>
<dbReference type="PANTHER" id="PTHR34220">
    <property type="entry name" value="SENSOR HISTIDINE KINASE YPDA"/>
    <property type="match status" value="1"/>
</dbReference>
<dbReference type="InterPro" id="IPR036890">
    <property type="entry name" value="HATPase_C_sf"/>
</dbReference>
<keyword evidence="5" id="KW-1133">Transmembrane helix</keyword>
<dbReference type="InterPro" id="IPR050640">
    <property type="entry name" value="Bact_2-comp_sensor_kinase"/>
</dbReference>
<dbReference type="Pfam" id="PF06580">
    <property type="entry name" value="His_kinase"/>
    <property type="match status" value="1"/>
</dbReference>
<dbReference type="PANTHER" id="PTHR34220:SF7">
    <property type="entry name" value="SENSOR HISTIDINE KINASE YPDA"/>
    <property type="match status" value="1"/>
</dbReference>
<evidence type="ECO:0000256" key="2">
    <source>
        <dbReference type="ARBA" id="ARBA00022553"/>
    </source>
</evidence>
<dbReference type="GO" id="GO:0016020">
    <property type="term" value="C:membrane"/>
    <property type="evidence" value="ECO:0007669"/>
    <property type="project" value="UniProtKB-SubCell"/>
</dbReference>
<evidence type="ECO:0000313" key="7">
    <source>
        <dbReference type="EMBL" id="TCK98599.1"/>
    </source>
</evidence>
<dbReference type="PROSITE" id="PS50885">
    <property type="entry name" value="HAMP"/>
    <property type="match status" value="1"/>
</dbReference>
<dbReference type="InterPro" id="IPR003594">
    <property type="entry name" value="HATPase_dom"/>
</dbReference>
<keyword evidence="4 7" id="KW-0418">Kinase</keyword>
<evidence type="ECO:0000256" key="1">
    <source>
        <dbReference type="ARBA" id="ARBA00004370"/>
    </source>
</evidence>
<feature type="domain" description="HAMP" evidence="6">
    <location>
        <begin position="208"/>
        <end position="261"/>
    </location>
</feature>
<keyword evidence="2" id="KW-0597">Phosphoprotein</keyword>
<evidence type="ECO:0000259" key="6">
    <source>
        <dbReference type="PROSITE" id="PS50885"/>
    </source>
</evidence>
<reference evidence="7 8" key="1">
    <citation type="submission" date="2019-03" db="EMBL/GenBank/DDBJ databases">
        <title>Genomic Encyclopedia of Type Strains, Phase IV (KMG-IV): sequencing the most valuable type-strain genomes for metagenomic binning, comparative biology and taxonomic classification.</title>
        <authorList>
            <person name="Goeker M."/>
        </authorList>
    </citation>
    <scope>NUCLEOTIDE SEQUENCE [LARGE SCALE GENOMIC DNA]</scope>
    <source>
        <strain evidence="7 8">DSM 24176</strain>
    </source>
</reference>
<dbReference type="GO" id="GO:0000155">
    <property type="term" value="F:phosphorelay sensor kinase activity"/>
    <property type="evidence" value="ECO:0007669"/>
    <property type="project" value="InterPro"/>
</dbReference>
<dbReference type="RefSeq" id="WP_132281486.1">
    <property type="nucleotide sequence ID" value="NZ_SMGQ01000011.1"/>
</dbReference>
<dbReference type="SMART" id="SM00304">
    <property type="entry name" value="HAMP"/>
    <property type="match status" value="1"/>
</dbReference>
<dbReference type="SUPFAM" id="SSF158472">
    <property type="entry name" value="HAMP domain-like"/>
    <property type="match status" value="1"/>
</dbReference>
<name>A0A4R1N6E7_9FIRM</name>
<keyword evidence="5" id="KW-0472">Membrane</keyword>
<dbReference type="Gene3D" id="6.10.340.10">
    <property type="match status" value="1"/>
</dbReference>
<evidence type="ECO:0000313" key="8">
    <source>
        <dbReference type="Proteomes" id="UP000294545"/>
    </source>
</evidence>
<proteinExistence type="predicted"/>
<dbReference type="EMBL" id="SMGQ01000011">
    <property type="protein sequence ID" value="TCK98599.1"/>
    <property type="molecule type" value="Genomic_DNA"/>
</dbReference>
<sequence length="497" mass="58079">MSRRKNNYWAKLSIRGKLLTFFFIIAFFGVIINIYLHNNNYSVMNRFNTHLNNYYDINELLVLTNENQEHLLNFLRSSNENSRIKYIETKAEIEKLIHALHIRLDEGEQYFIVNAIHYSVENYFEQWDDAIEKKIYDNNNYYTYYYNGIQVQAYTQQYIQELLNLSINEGALLYDELSSNSSFNRLLSIMVITLTFILSLIFGGFFSKYLVLPIKKLAKASSHMSKGELNVESIDVQSEDEIKVLADSFNSMSKNIKQLVEDLNEKALIEKELHKETIEKIKMQHLLQEAEFLALQSQINPHFLFNTLNTISRTAMFENANETIKLINALSSIFRFTLRKGGKIISLKEEIDMIEEYIYLQKFRFKDRLKFEIICDIDLDEVKVPFFIIQPLVENAIIHGIEPKIEGGKIWLEILKDKQYIVIKIIDSGVGISRDKLNNIIQKQDVKNTDNIGINNVYKRLQNYYNNQCGFIIKSQEGKGTSITLSFPNDKRGEADV</sequence>
<keyword evidence="5" id="KW-0812">Transmembrane</keyword>
<keyword evidence="3" id="KW-0808">Transferase</keyword>
<gene>
    <name evidence="7" type="ORF">EDC19_1031</name>
</gene>
<accession>A0A4R1N6E7</accession>
<keyword evidence="8" id="KW-1185">Reference proteome</keyword>
<dbReference type="Gene3D" id="3.30.565.10">
    <property type="entry name" value="Histidine kinase-like ATPase, C-terminal domain"/>
    <property type="match status" value="1"/>
</dbReference>
<dbReference type="InterPro" id="IPR003660">
    <property type="entry name" value="HAMP_dom"/>
</dbReference>
<dbReference type="Pfam" id="PF02518">
    <property type="entry name" value="HATPase_c"/>
    <property type="match status" value="1"/>
</dbReference>
<dbReference type="Pfam" id="PF00672">
    <property type="entry name" value="HAMP"/>
    <property type="match status" value="1"/>
</dbReference>
<dbReference type="Proteomes" id="UP000294545">
    <property type="component" value="Unassembled WGS sequence"/>
</dbReference>
<evidence type="ECO:0000256" key="3">
    <source>
        <dbReference type="ARBA" id="ARBA00022679"/>
    </source>
</evidence>
<dbReference type="CDD" id="cd06225">
    <property type="entry name" value="HAMP"/>
    <property type="match status" value="1"/>
</dbReference>
<dbReference type="OrthoDB" id="9809348at2"/>